<dbReference type="OrthoDB" id="5415241at2759"/>
<dbReference type="PANTHER" id="PTHR42342">
    <property type="entry name" value="STATIONARY PHASE PROTEIN 5"/>
    <property type="match status" value="1"/>
</dbReference>
<dbReference type="GO" id="GO:0043248">
    <property type="term" value="P:proteasome assembly"/>
    <property type="evidence" value="ECO:0007669"/>
    <property type="project" value="TreeGrafter"/>
</dbReference>
<dbReference type="GO" id="GO:0070628">
    <property type="term" value="F:proteasome binding"/>
    <property type="evidence" value="ECO:0007669"/>
    <property type="project" value="InterPro"/>
</dbReference>
<gene>
    <name evidence="1" type="ORF">CBYS24578_00000360</name>
</gene>
<accession>A0A9N9U0X5</accession>
<reference evidence="2" key="1">
    <citation type="submission" date="2019-06" db="EMBL/GenBank/DDBJ databases">
        <authorList>
            <person name="Broberg M."/>
        </authorList>
    </citation>
    <scope>NUCLEOTIDE SEQUENCE [LARGE SCALE GENOMIC DNA]</scope>
</reference>
<evidence type="ECO:0000313" key="1">
    <source>
        <dbReference type="EMBL" id="CAG9971279.1"/>
    </source>
</evidence>
<dbReference type="AlphaFoldDB" id="A0A9N9U0X5"/>
<dbReference type="InterPro" id="IPR038816">
    <property type="entry name" value="Stationary_phase_5"/>
</dbReference>
<reference evidence="1 2" key="2">
    <citation type="submission" date="2021-10" db="EMBL/GenBank/DDBJ databases">
        <authorList>
            <person name="Piombo E."/>
        </authorList>
    </citation>
    <scope>NUCLEOTIDE SEQUENCE [LARGE SCALE GENOMIC DNA]</scope>
</reference>
<dbReference type="Proteomes" id="UP000754883">
    <property type="component" value="Unassembled WGS sequence"/>
</dbReference>
<organism evidence="1 2">
    <name type="scientific">Clonostachys byssicola</name>
    <dbReference type="NCBI Taxonomy" id="160290"/>
    <lineage>
        <taxon>Eukaryota</taxon>
        <taxon>Fungi</taxon>
        <taxon>Dikarya</taxon>
        <taxon>Ascomycota</taxon>
        <taxon>Pezizomycotina</taxon>
        <taxon>Sordariomycetes</taxon>
        <taxon>Hypocreomycetidae</taxon>
        <taxon>Hypocreales</taxon>
        <taxon>Bionectriaceae</taxon>
        <taxon>Clonostachys</taxon>
    </lineage>
</organism>
<evidence type="ECO:0000313" key="2">
    <source>
        <dbReference type="Proteomes" id="UP000754883"/>
    </source>
</evidence>
<dbReference type="PANTHER" id="PTHR42342:SF1">
    <property type="entry name" value="STATIONARY PHASE PROTEIN 5"/>
    <property type="match status" value="1"/>
</dbReference>
<protein>
    <recommendedName>
        <fullName evidence="3">Casein kinase II beta 2 subunit</fullName>
    </recommendedName>
</protein>
<name>A0A9N9U0X5_9HYPO</name>
<dbReference type="EMBL" id="CABFNO020001240">
    <property type="protein sequence ID" value="CAG9971279.1"/>
    <property type="molecule type" value="Genomic_DNA"/>
</dbReference>
<keyword evidence="2" id="KW-1185">Reference proteome</keyword>
<proteinExistence type="predicted"/>
<evidence type="ECO:0008006" key="3">
    <source>
        <dbReference type="Google" id="ProtNLM"/>
    </source>
</evidence>
<comment type="caution">
    <text evidence="1">The sequence shown here is derived from an EMBL/GenBank/DDBJ whole genome shotgun (WGS) entry which is preliminary data.</text>
</comment>
<sequence>MASAVGTAWGPPTLRLLRFAVATTAKAVRASVVQAVRPLKGQLHLIPMRNGLARRHPIHPTAILKQQRRFSSRLARSAARKVENVARKYFSSQPSAARSHGFDRSKIPSSNTLRRVAQFSGRAPFATTLRPNLTGGAIPRTAGGYSLGGGARYFSHGPAAPAQVVQNVSQAMRGFLLSGQKLRYDGLNSRGERQYRAVSGLEDDAMYKLAAVPKFTPGSFIDFKLSPTLTALSPLAAAITQVSELSGFKAEAVVSPTNLNTEGFLDVLSSDFGRALQDLTTIYADLRRLSILGDLPITQEGNGSLRVRFPGVDAETVCRLCDDIGIQRGVVRQDPDFDLSAGVPVALKFPFAPDAEKTLTSPGGSARSLTGHEIEEMSLFDDDSFIEEAFVIEEIAENPWLSEPEGYESLSPPMSSADHCSTEFEGLEGIYRFIEECDRAKARVR</sequence>